<evidence type="ECO:0000313" key="2">
    <source>
        <dbReference type="Proteomes" id="UP001169719"/>
    </source>
</evidence>
<sequence length="580" mass="63173">MSSTKFKLSVVTTALLSAFAAKATAQPMYSIVPVNLSADVQNSFTPNEVHGVAIRPATEVEMAELGPLGCFSQHDESLVNCEDGFQLAGEARLRVDSVSLLDEAPFAMDASFGYIEDYDSFKSYCYRELLYSTCESWASTYWNSWRNTVNGVENIKAFVQGSAENTTSYIDYRITSIDESGEPIGMQSTTAAENVYTPRRNIISVPELPVDDLDSVIDHRAWAKLVASDGTVYVTGSTSKAKRNDNGDYYSSRATIWTAADENSTFSAQQLGWPSGKEQDGQRIAQASVRDIAELSDGSIYAVGYNTFDGSNNYFQASVFKRNEDGSFSQGTEVSGATSKNNDGDVIYSNTQLVSINNNGIAIGESKLYGSRPENGAAANKPFVVEDIASARSAKYLQNYGQSLFFTGVGADLGAINNFNEIVGAIDATQARENDGQPRRRRGFIYTVPNLDTSMRADLFRNKAWLLDDLTNDGNQNSHNNKYRIIAASDINDAGVISATAIYCSVGYDDTTHNSYCGNRQVQEQVVAVKLVPNPASLETEDGTPTINPRGVNDPPVERQGAGFGWLFLAALGFLGFRRK</sequence>
<dbReference type="EMBL" id="JAUEOZ010000001">
    <property type="protein sequence ID" value="MDN2481131.1"/>
    <property type="molecule type" value="Genomic_DNA"/>
</dbReference>
<gene>
    <name evidence="1" type="ORF">QWJ08_06950</name>
</gene>
<accession>A0ABT7XZD0</accession>
<proteinExistence type="predicted"/>
<name>A0ABT7XZD0_9VIBR</name>
<comment type="caution">
    <text evidence="1">The sequence shown here is derived from an EMBL/GenBank/DDBJ whole genome shotgun (WGS) entry which is preliminary data.</text>
</comment>
<dbReference type="InterPro" id="IPR022562">
    <property type="entry name" value="DUF3466"/>
</dbReference>
<organism evidence="1 2">
    <name type="scientific">Vibrio agarivorans</name>
    <dbReference type="NCBI Taxonomy" id="153622"/>
    <lineage>
        <taxon>Bacteria</taxon>
        <taxon>Pseudomonadati</taxon>
        <taxon>Pseudomonadota</taxon>
        <taxon>Gammaproteobacteria</taxon>
        <taxon>Vibrionales</taxon>
        <taxon>Vibrionaceae</taxon>
        <taxon>Vibrio</taxon>
    </lineage>
</organism>
<dbReference type="Proteomes" id="UP001169719">
    <property type="component" value="Unassembled WGS sequence"/>
</dbReference>
<dbReference type="Pfam" id="PF11949">
    <property type="entry name" value="DUF3466"/>
    <property type="match status" value="1"/>
</dbReference>
<keyword evidence="2" id="KW-1185">Reference proteome</keyword>
<reference evidence="1" key="1">
    <citation type="submission" date="2024-05" db="EMBL/GenBank/DDBJ databases">
        <title>Genome Sequences of Four Agar- Degrading Marine Bacteria.</title>
        <authorList>
            <person name="Phillips E.K."/>
            <person name="Shaffer J.C."/>
            <person name="Henson M.W."/>
            <person name="Temperton B."/>
            <person name="Thrash C.J."/>
            <person name="Martin M.O."/>
        </authorList>
    </citation>
    <scope>NUCLEOTIDE SEQUENCE</scope>
    <source>
        <strain evidence="1">EKP203</strain>
    </source>
</reference>
<protein>
    <submittedName>
        <fullName evidence="1">DUF3466 family protein</fullName>
    </submittedName>
</protein>
<dbReference type="RefSeq" id="WP_289961252.1">
    <property type="nucleotide sequence ID" value="NZ_JAUEOZ010000001.1"/>
</dbReference>
<evidence type="ECO:0000313" key="1">
    <source>
        <dbReference type="EMBL" id="MDN2481131.1"/>
    </source>
</evidence>